<evidence type="ECO:0000313" key="3">
    <source>
        <dbReference type="EMBL" id="AAO77428.1"/>
    </source>
</evidence>
<dbReference type="InterPro" id="IPR002104">
    <property type="entry name" value="Integrase_catalytic"/>
</dbReference>
<dbReference type="SUPFAM" id="SSF56349">
    <property type="entry name" value="DNA breaking-rejoining enzymes"/>
    <property type="match status" value="1"/>
</dbReference>
<protein>
    <submittedName>
        <fullName evidence="3">Integrase</fullName>
    </submittedName>
</protein>
<dbReference type="GO" id="GO:0015074">
    <property type="term" value="P:DNA integration"/>
    <property type="evidence" value="ECO:0007669"/>
    <property type="project" value="InterPro"/>
</dbReference>
<proteinExistence type="predicted"/>
<dbReference type="InParanoid" id="Q8A5B8"/>
<organism evidence="3 4">
    <name type="scientific">Bacteroides thetaiotaomicron (strain ATCC 29148 / DSM 2079 / JCM 5827 / CCUG 10774 / NCTC 10582 / VPI-5482 / E50)</name>
    <dbReference type="NCBI Taxonomy" id="226186"/>
    <lineage>
        <taxon>Bacteria</taxon>
        <taxon>Pseudomonadati</taxon>
        <taxon>Bacteroidota</taxon>
        <taxon>Bacteroidia</taxon>
        <taxon>Bacteroidales</taxon>
        <taxon>Bacteroidaceae</taxon>
        <taxon>Bacteroides</taxon>
    </lineage>
</organism>
<dbReference type="EMBL" id="AE015928">
    <property type="protein sequence ID" value="AAO77428.1"/>
    <property type="molecule type" value="Genomic_DNA"/>
</dbReference>
<dbReference type="OrthoDB" id="1123114at2"/>
<keyword evidence="1" id="KW-0233">DNA recombination</keyword>
<reference evidence="3 4" key="1">
    <citation type="journal article" date="2003" name="Science">
        <title>A genomic view of the human-Bacteroides thetaiotaomicron symbiosis.</title>
        <authorList>
            <person name="Xu J."/>
            <person name="Bjursell M.K."/>
            <person name="Himrod J."/>
            <person name="Deng S."/>
            <person name="Carmichael L.K."/>
            <person name="Chiang H.C."/>
            <person name="Hooper L.V."/>
            <person name="Gordon J.I."/>
        </authorList>
    </citation>
    <scope>NUCLEOTIDE SEQUENCE [LARGE SCALE GENOMIC DNA]</scope>
    <source>
        <strain evidence="4">ATCC 29148 / DSM 2079 / JCM 5827 / CCUG 10774 / NCTC 10582 / VPI-5482 / E50</strain>
    </source>
</reference>
<dbReference type="KEGG" id="bth:BT_2321"/>
<reference evidence="3 4" key="2">
    <citation type="journal article" date="2009" name="Proc. Natl. Acad. Sci. U.S.A.">
        <title>Characterizing a model human gut microbiota composed of members of its two dominant bacterial phyla.</title>
        <authorList>
            <person name="Mahowald M.A."/>
            <person name="Rey F.E."/>
            <person name="Seedorf H."/>
            <person name="Turnbaugh P.J."/>
            <person name="Fulton R.S."/>
            <person name="Wollam A."/>
            <person name="Shah N."/>
            <person name="Wang C."/>
            <person name="Magrini V."/>
            <person name="Wilson R.K."/>
            <person name="Cantarel B.L."/>
            <person name="Coutinho P.M."/>
            <person name="Henrissat B."/>
            <person name="Crock L.W."/>
            <person name="Russell A."/>
            <person name="Verberkmoes N.C."/>
            <person name="Hettich R.L."/>
            <person name="Gordon J.I."/>
        </authorList>
    </citation>
    <scope>NUCLEOTIDE SEQUENCE [LARGE SCALE GENOMIC DNA]</scope>
    <source>
        <strain evidence="4">ATCC 29148 / DSM 2079 / JCM 5827 / CCUG 10774 / NCTC 10582 / VPI-5482 / E50</strain>
    </source>
</reference>
<gene>
    <name evidence="3" type="ordered locus">BT_2321</name>
</gene>
<name>Q8A5B8_BACTN</name>
<evidence type="ECO:0000259" key="2">
    <source>
        <dbReference type="Pfam" id="PF00589"/>
    </source>
</evidence>
<dbReference type="STRING" id="226186.BT_2321"/>
<dbReference type="GO" id="GO:0003677">
    <property type="term" value="F:DNA binding"/>
    <property type="evidence" value="ECO:0007669"/>
    <property type="project" value="InterPro"/>
</dbReference>
<dbReference type="EnsemblBacteria" id="AAO77428">
    <property type="protein sequence ID" value="AAO77428"/>
    <property type="gene ID" value="BT_2321"/>
</dbReference>
<accession>Q8A5B8</accession>
<dbReference type="InterPro" id="IPR013762">
    <property type="entry name" value="Integrase-like_cat_sf"/>
</dbReference>
<dbReference type="AlphaFoldDB" id="Q8A5B8"/>
<dbReference type="InterPro" id="IPR011010">
    <property type="entry name" value="DNA_brk_join_enz"/>
</dbReference>
<dbReference type="HOGENOM" id="CLU_201872_0_0_10"/>
<dbReference type="eggNOG" id="COG0582">
    <property type="taxonomic scope" value="Bacteria"/>
</dbReference>
<evidence type="ECO:0000256" key="1">
    <source>
        <dbReference type="ARBA" id="ARBA00023172"/>
    </source>
</evidence>
<feature type="domain" description="Tyr recombinase" evidence="2">
    <location>
        <begin position="5"/>
        <end position="47"/>
    </location>
</feature>
<dbReference type="PaxDb" id="226186-BT_2321"/>
<dbReference type="PATRIC" id="fig|226186.12.peg.2383"/>
<evidence type="ECO:0000313" key="4">
    <source>
        <dbReference type="Proteomes" id="UP000001414"/>
    </source>
</evidence>
<keyword evidence="4" id="KW-1185">Reference proteome</keyword>
<dbReference type="Gene3D" id="1.10.443.10">
    <property type="entry name" value="Intergrase catalytic core"/>
    <property type="match status" value="1"/>
</dbReference>
<dbReference type="GO" id="GO:0006310">
    <property type="term" value="P:DNA recombination"/>
    <property type="evidence" value="ECO:0007669"/>
    <property type="project" value="UniProtKB-KW"/>
</dbReference>
<dbReference type="Proteomes" id="UP000001414">
    <property type="component" value="Chromosome"/>
</dbReference>
<dbReference type="Pfam" id="PF00589">
    <property type="entry name" value="Phage_integrase"/>
    <property type="match status" value="1"/>
</dbReference>
<sequence length="64" mass="7282">MSIPLRLHAARHCWAMMARENGAPLHTISECLGHSSEKVTRIYLKELDRSVLDEVNNHIADKIC</sequence>